<gene>
    <name evidence="2" type="ORF">PPTS312_00330</name>
</gene>
<dbReference type="SUPFAM" id="SSF53448">
    <property type="entry name" value="Nucleotide-diphospho-sugar transferases"/>
    <property type="match status" value="1"/>
</dbReference>
<name>A0A7U6LXH3_PSEPU</name>
<dbReference type="InterPro" id="IPR029044">
    <property type="entry name" value="Nucleotide-diphossugar_trans"/>
</dbReference>
<protein>
    <recommendedName>
        <fullName evidence="1">Spore protein YkvP/CgeB glycosyl transferase-like domain-containing protein</fullName>
    </recommendedName>
</protein>
<dbReference type="Pfam" id="PF13524">
    <property type="entry name" value="Glyco_trans_1_2"/>
    <property type="match status" value="1"/>
</dbReference>
<reference evidence="2 3" key="1">
    <citation type="submission" date="2020-01" db="EMBL/GenBank/DDBJ databases">
        <title>Complete Genome Sequence of Pseudomonas putida Strain TS312, Harboring the HdtS type N-acyl-homoserine Lactone Synthase, Isolated from a Paper Mill.</title>
        <authorList>
            <person name="Hosoe A."/>
            <person name="Suenaga T."/>
            <person name="Sugi T."/>
            <person name="Izumi T."/>
            <person name="Nagai N."/>
            <person name="Terada A."/>
        </authorList>
    </citation>
    <scope>NUCLEOTIDE SEQUENCE [LARGE SCALE GENOMIC DNA]</scope>
    <source>
        <strain evidence="2 3">TS312</strain>
    </source>
</reference>
<accession>A0A7U6LXH3</accession>
<dbReference type="SUPFAM" id="SSF53756">
    <property type="entry name" value="UDP-Glycosyltransferase/glycogen phosphorylase"/>
    <property type="match status" value="1"/>
</dbReference>
<evidence type="ECO:0000313" key="2">
    <source>
        <dbReference type="EMBL" id="BBU42118.1"/>
    </source>
</evidence>
<evidence type="ECO:0000259" key="1">
    <source>
        <dbReference type="Pfam" id="PF13524"/>
    </source>
</evidence>
<feature type="domain" description="Spore protein YkvP/CgeB glycosyl transferase-like" evidence="1">
    <location>
        <begin position="178"/>
        <end position="288"/>
    </location>
</feature>
<sequence length="474" mass="54291">MKVLFLVQKEQRAILDRLYDGVAANCECDLRWLSSDDQRNLRRYFKREVQVERYDRIVFFLRFKQEIRQVAFIRTVPNLVILEHDAYQNYIPCKYTGKFSAHYRQLPWARVISSGYMVSERLRQEGFDAVFVPKGYDEQLLADQGRERDIELAFVGSVNSVAYSGRKALLDELGQVENLLVTRTKSGEDYCNTLNRIRFFVSADVGMGEYMIKNFEAMACGCVLLAYDQGEEENRALGLRDMHNVVFYDNIPTLQEKLRRLRADPELARQIAENGRHLAVSRFSFAAVGRSIVDHMRPALRPHPPLLCMAAVAPEAGHLNKSFHAQERVVEGRLSQCGGSPVRFSNESDVTLVVTSCGRFDLLKDTLESFDRYNTAPIREVFITEDSGDDAVHAAVPEHWKPHCKVFVNRPKLGQLPSIDLAYSHVKTPYIFHCEDDWHFYRQGFVEDSRAILDMSPNLLQVVAAQSCSRPGHP</sequence>
<dbReference type="EMBL" id="AP022324">
    <property type="protein sequence ID" value="BBU42118.1"/>
    <property type="molecule type" value="Genomic_DNA"/>
</dbReference>
<dbReference type="InterPro" id="IPR055259">
    <property type="entry name" value="YkvP/CgeB_Glyco_trans-like"/>
</dbReference>
<dbReference type="Gene3D" id="3.40.50.2000">
    <property type="entry name" value="Glycogen Phosphorylase B"/>
    <property type="match status" value="1"/>
</dbReference>
<proteinExistence type="predicted"/>
<evidence type="ECO:0000313" key="3">
    <source>
        <dbReference type="Proteomes" id="UP000464661"/>
    </source>
</evidence>
<organism evidence="2 3">
    <name type="scientific">Pseudomonas putida</name>
    <name type="common">Arthrobacter siderocapsulatus</name>
    <dbReference type="NCBI Taxonomy" id="303"/>
    <lineage>
        <taxon>Bacteria</taxon>
        <taxon>Pseudomonadati</taxon>
        <taxon>Pseudomonadota</taxon>
        <taxon>Gammaproteobacteria</taxon>
        <taxon>Pseudomonadales</taxon>
        <taxon>Pseudomonadaceae</taxon>
        <taxon>Pseudomonas</taxon>
    </lineage>
</organism>
<dbReference type="AlphaFoldDB" id="A0A7U6LXH3"/>
<dbReference type="Proteomes" id="UP000464661">
    <property type="component" value="Chromosome"/>
</dbReference>